<sequence length="52" mass="5274">MPAKKFVTWAAAAFVAFYVIREPGGAARSVNTAASGLASVADSLAAFVTELA</sequence>
<dbReference type="AlphaFoldDB" id="A0A9W6UV33"/>
<evidence type="ECO:0000313" key="2">
    <source>
        <dbReference type="Proteomes" id="UP001165124"/>
    </source>
</evidence>
<accession>A0A9W6UV33</accession>
<dbReference type="Proteomes" id="UP001165124">
    <property type="component" value="Unassembled WGS sequence"/>
</dbReference>
<gene>
    <name evidence="1" type="ORF">Arub01_28230</name>
</gene>
<proteinExistence type="predicted"/>
<reference evidence="1" key="1">
    <citation type="submission" date="2023-02" db="EMBL/GenBank/DDBJ databases">
        <title>Actinomadura rubrobrunea NBRC 14622.</title>
        <authorList>
            <person name="Ichikawa N."/>
            <person name="Sato H."/>
            <person name="Tonouchi N."/>
        </authorList>
    </citation>
    <scope>NUCLEOTIDE SEQUENCE</scope>
    <source>
        <strain evidence="1">NBRC 14622</strain>
    </source>
</reference>
<protein>
    <submittedName>
        <fullName evidence="1">Uncharacterized protein</fullName>
    </submittedName>
</protein>
<dbReference type="RefSeq" id="WP_169803894.1">
    <property type="nucleotide sequence ID" value="NZ_BSRZ01000005.1"/>
</dbReference>
<organism evidence="1 2">
    <name type="scientific">Actinomadura rubrobrunea</name>
    <dbReference type="NCBI Taxonomy" id="115335"/>
    <lineage>
        <taxon>Bacteria</taxon>
        <taxon>Bacillati</taxon>
        <taxon>Actinomycetota</taxon>
        <taxon>Actinomycetes</taxon>
        <taxon>Streptosporangiales</taxon>
        <taxon>Thermomonosporaceae</taxon>
        <taxon>Actinomadura</taxon>
    </lineage>
</organism>
<name>A0A9W6UV33_9ACTN</name>
<keyword evidence="2" id="KW-1185">Reference proteome</keyword>
<comment type="caution">
    <text evidence="1">The sequence shown here is derived from an EMBL/GenBank/DDBJ whole genome shotgun (WGS) entry which is preliminary data.</text>
</comment>
<dbReference type="EMBL" id="BSRZ01000005">
    <property type="protein sequence ID" value="GLW64579.1"/>
    <property type="molecule type" value="Genomic_DNA"/>
</dbReference>
<evidence type="ECO:0000313" key="1">
    <source>
        <dbReference type="EMBL" id="GLW64579.1"/>
    </source>
</evidence>